<keyword evidence="1" id="KW-0472">Membrane</keyword>
<comment type="caution">
    <text evidence="2">The sequence shown here is derived from an EMBL/GenBank/DDBJ whole genome shotgun (WGS) entry which is preliminary data.</text>
</comment>
<dbReference type="PANTHER" id="PTHR44991:SF1">
    <property type="entry name" value="IMMUNOGLOBULIN SUPERFAMILY MEMBER 5"/>
    <property type="match status" value="1"/>
</dbReference>
<keyword evidence="1" id="KW-1133">Transmembrane helix</keyword>
<feature type="transmembrane region" description="Helical" evidence="1">
    <location>
        <begin position="7"/>
        <end position="28"/>
    </location>
</feature>
<accession>A0A5N6LWJ9</accession>
<dbReference type="Proteomes" id="UP000326396">
    <property type="component" value="Linkage Group LG8"/>
</dbReference>
<proteinExistence type="predicted"/>
<dbReference type="OrthoDB" id="258495at2759"/>
<name>A0A5N6LWJ9_9ASTR</name>
<reference evidence="2 3" key="1">
    <citation type="submission" date="2019-05" db="EMBL/GenBank/DDBJ databases">
        <title>Mikania micrantha, genome provides insights into the molecular mechanism of rapid growth.</title>
        <authorList>
            <person name="Liu B."/>
        </authorList>
    </citation>
    <scope>NUCLEOTIDE SEQUENCE [LARGE SCALE GENOMIC DNA]</scope>
    <source>
        <strain evidence="2">NLD-2019</strain>
        <tissue evidence="2">Leaf</tissue>
    </source>
</reference>
<protein>
    <recommendedName>
        <fullName evidence="4">B30.2/SPRY domain-containing protein</fullName>
    </recommendedName>
</protein>
<keyword evidence="1" id="KW-0812">Transmembrane</keyword>
<sequence length="430" mass="47106">MFRLIHIASVLAVAGIFLLLFFLFGHFFRHHKPPQAAARDPSGSRRETPTKTLFNWSDNPALATDAIENGWSRFAFTEIVSSSPVRSNRFLLGSCASGDDGTLADDVDINWEVCQGSSDFMQKIQFNSGLKKIVKTTTSEMSAASVVRSALPLPGPTLGNSSPFPQEAYFEITLMSCYENENGSDVAGEDDNVMLIPEIGVNGRGVHVNYEELRGRSCAKDVDEGGNEVAVMLAVGLAVGGSLPAKLPGSYPGSCWLDDFIGIKLVTDSEPNIGRWERAKKVIGCGYNPSEKKVFFTLDSKCMHEINCKEDAFGSPLYPILASNSDVMILVNFGQSIFKYEPANLQRTQNPCFIGPMANSSCSGYEDSKELFSMGNLDSQWRNQTIRSGPYHGINVSKGKTKDYDEASEGDLFEIVIERNSYRKSPSTLS</sequence>
<dbReference type="SUPFAM" id="SSF49899">
    <property type="entry name" value="Concanavalin A-like lectins/glucanases"/>
    <property type="match status" value="1"/>
</dbReference>
<dbReference type="EMBL" id="SZYD01000018">
    <property type="protein sequence ID" value="KAD2805851.1"/>
    <property type="molecule type" value="Genomic_DNA"/>
</dbReference>
<dbReference type="InterPro" id="IPR043136">
    <property type="entry name" value="B30.2/SPRY_sf"/>
</dbReference>
<dbReference type="Gene3D" id="2.60.120.920">
    <property type="match status" value="1"/>
</dbReference>
<evidence type="ECO:0000256" key="1">
    <source>
        <dbReference type="SAM" id="Phobius"/>
    </source>
</evidence>
<evidence type="ECO:0008006" key="4">
    <source>
        <dbReference type="Google" id="ProtNLM"/>
    </source>
</evidence>
<dbReference type="InterPro" id="IPR013320">
    <property type="entry name" value="ConA-like_dom_sf"/>
</dbReference>
<organism evidence="2 3">
    <name type="scientific">Mikania micrantha</name>
    <name type="common">bitter vine</name>
    <dbReference type="NCBI Taxonomy" id="192012"/>
    <lineage>
        <taxon>Eukaryota</taxon>
        <taxon>Viridiplantae</taxon>
        <taxon>Streptophyta</taxon>
        <taxon>Embryophyta</taxon>
        <taxon>Tracheophyta</taxon>
        <taxon>Spermatophyta</taxon>
        <taxon>Magnoliopsida</taxon>
        <taxon>eudicotyledons</taxon>
        <taxon>Gunneridae</taxon>
        <taxon>Pentapetalae</taxon>
        <taxon>asterids</taxon>
        <taxon>campanulids</taxon>
        <taxon>Asterales</taxon>
        <taxon>Asteraceae</taxon>
        <taxon>Asteroideae</taxon>
        <taxon>Heliantheae alliance</taxon>
        <taxon>Eupatorieae</taxon>
        <taxon>Mikania</taxon>
    </lineage>
</organism>
<gene>
    <name evidence="2" type="ORF">E3N88_39228</name>
</gene>
<dbReference type="PANTHER" id="PTHR44991">
    <property type="entry name" value="IMMUNOGLOBULIN SUPERFAMILY MEMBER 5"/>
    <property type="match status" value="1"/>
</dbReference>
<evidence type="ECO:0000313" key="2">
    <source>
        <dbReference type="EMBL" id="KAD2805851.1"/>
    </source>
</evidence>
<evidence type="ECO:0000313" key="3">
    <source>
        <dbReference type="Proteomes" id="UP000326396"/>
    </source>
</evidence>
<keyword evidence="3" id="KW-1185">Reference proteome</keyword>
<dbReference type="AlphaFoldDB" id="A0A5N6LWJ9"/>